<sequence>MADGKTDKTLAIHVRNMHVVLILPRAHEIVGIAVGVFARRIVVELNPDVVENTCADGGAEISIGDNPLSISSRGKGIASNSSTQRKQHFDSPLSAACYISYNAAATSRSLWIVVLSQVCLRSLAIPKYIHESNVDILLAQQALALCSRNVLNRGGWYSQEDLAGINGFPLVPGDQEIVGIAVGILVRRVVVELNPDIVENTCVDGSAEMSIGEWTLVLYHFQCSCNFQEFVDCSAQPSLAEGFGHSQIHSGKQC</sequence>
<keyword evidence="2" id="KW-1185">Reference proteome</keyword>
<gene>
    <name evidence="1" type="ORF">Cgig2_007914</name>
</gene>
<proteinExistence type="predicted"/>
<dbReference type="Proteomes" id="UP001153076">
    <property type="component" value="Unassembled WGS sequence"/>
</dbReference>
<dbReference type="EMBL" id="JAKOGI010000147">
    <property type="protein sequence ID" value="KAJ8442076.1"/>
    <property type="molecule type" value="Genomic_DNA"/>
</dbReference>
<dbReference type="AlphaFoldDB" id="A0A9Q1KDE4"/>
<name>A0A9Q1KDE4_9CARY</name>
<reference evidence="1" key="1">
    <citation type="submission" date="2022-04" db="EMBL/GenBank/DDBJ databases">
        <title>Carnegiea gigantea Genome sequencing and assembly v2.</title>
        <authorList>
            <person name="Copetti D."/>
            <person name="Sanderson M.J."/>
            <person name="Burquez A."/>
            <person name="Wojciechowski M.F."/>
        </authorList>
    </citation>
    <scope>NUCLEOTIDE SEQUENCE</scope>
    <source>
        <strain evidence="1">SGP5-SGP5p</strain>
        <tissue evidence="1">Aerial part</tissue>
    </source>
</reference>
<protein>
    <submittedName>
        <fullName evidence="1">Uncharacterized protein</fullName>
    </submittedName>
</protein>
<comment type="caution">
    <text evidence="1">The sequence shown here is derived from an EMBL/GenBank/DDBJ whole genome shotgun (WGS) entry which is preliminary data.</text>
</comment>
<evidence type="ECO:0000313" key="1">
    <source>
        <dbReference type="EMBL" id="KAJ8442076.1"/>
    </source>
</evidence>
<evidence type="ECO:0000313" key="2">
    <source>
        <dbReference type="Proteomes" id="UP001153076"/>
    </source>
</evidence>
<organism evidence="1 2">
    <name type="scientific">Carnegiea gigantea</name>
    <dbReference type="NCBI Taxonomy" id="171969"/>
    <lineage>
        <taxon>Eukaryota</taxon>
        <taxon>Viridiplantae</taxon>
        <taxon>Streptophyta</taxon>
        <taxon>Embryophyta</taxon>
        <taxon>Tracheophyta</taxon>
        <taxon>Spermatophyta</taxon>
        <taxon>Magnoliopsida</taxon>
        <taxon>eudicotyledons</taxon>
        <taxon>Gunneridae</taxon>
        <taxon>Pentapetalae</taxon>
        <taxon>Caryophyllales</taxon>
        <taxon>Cactineae</taxon>
        <taxon>Cactaceae</taxon>
        <taxon>Cactoideae</taxon>
        <taxon>Echinocereeae</taxon>
        <taxon>Carnegiea</taxon>
    </lineage>
</organism>
<accession>A0A9Q1KDE4</accession>